<comment type="caution">
    <text evidence="1">The sequence shown here is derived from an EMBL/GenBank/DDBJ whole genome shotgun (WGS) entry which is preliminary data.</text>
</comment>
<gene>
    <name evidence="1" type="ORF">MGAL_10B022287</name>
</gene>
<dbReference type="OrthoDB" id="6091153at2759"/>
<organism evidence="1 2">
    <name type="scientific">Mytilus galloprovincialis</name>
    <name type="common">Mediterranean mussel</name>
    <dbReference type="NCBI Taxonomy" id="29158"/>
    <lineage>
        <taxon>Eukaryota</taxon>
        <taxon>Metazoa</taxon>
        <taxon>Spiralia</taxon>
        <taxon>Lophotrochozoa</taxon>
        <taxon>Mollusca</taxon>
        <taxon>Bivalvia</taxon>
        <taxon>Autobranchia</taxon>
        <taxon>Pteriomorphia</taxon>
        <taxon>Mytilida</taxon>
        <taxon>Mytiloidea</taxon>
        <taxon>Mytilidae</taxon>
        <taxon>Mytilinae</taxon>
        <taxon>Mytilus</taxon>
    </lineage>
</organism>
<dbReference type="AlphaFoldDB" id="A0A8B6E565"/>
<dbReference type="Proteomes" id="UP000596742">
    <property type="component" value="Unassembled WGS sequence"/>
</dbReference>
<accession>A0A8B6E565</accession>
<proteinExistence type="predicted"/>
<evidence type="ECO:0000313" key="2">
    <source>
        <dbReference type="Proteomes" id="UP000596742"/>
    </source>
</evidence>
<keyword evidence="2" id="KW-1185">Reference proteome</keyword>
<dbReference type="EMBL" id="UYJE01004563">
    <property type="protein sequence ID" value="VDI29174.1"/>
    <property type="molecule type" value="Genomic_DNA"/>
</dbReference>
<sequence length="156" mass="17412">MKSRFGSINRPEVLRAELQTRVRLRNETLPESAQAIKILTSKAYHGTFPLVRETLALDYSIDAIPETEVRLRKTGLMIARAVVQQSSNLIPLRMANFSETPVKIHKNIVGGIFEPVKIDTVTSCSKQQNSVNCVRVASDRELPEHLVEVFNKGSVG</sequence>
<evidence type="ECO:0000313" key="1">
    <source>
        <dbReference type="EMBL" id="VDI29174.1"/>
    </source>
</evidence>
<protein>
    <submittedName>
        <fullName evidence="1">Uncharacterized protein</fullName>
    </submittedName>
</protein>
<reference evidence="1" key="1">
    <citation type="submission" date="2018-11" db="EMBL/GenBank/DDBJ databases">
        <authorList>
            <person name="Alioto T."/>
            <person name="Alioto T."/>
        </authorList>
    </citation>
    <scope>NUCLEOTIDE SEQUENCE</scope>
</reference>
<name>A0A8B6E565_MYTGA</name>